<dbReference type="PROSITE" id="PS50102">
    <property type="entry name" value="RRM"/>
    <property type="match status" value="4"/>
</dbReference>
<dbReference type="InterPro" id="IPR050502">
    <property type="entry name" value="Euk_RNA-bind_prot"/>
</dbReference>
<dbReference type="PANTHER" id="PTHR48025">
    <property type="entry name" value="OS02G0815200 PROTEIN"/>
    <property type="match status" value="1"/>
</dbReference>
<feature type="domain" description="RRM" evidence="11">
    <location>
        <begin position="259"/>
        <end position="335"/>
    </location>
</feature>
<feature type="compositionally biased region" description="Basic and acidic residues" evidence="10">
    <location>
        <begin position="239"/>
        <end position="254"/>
    </location>
</feature>
<feature type="compositionally biased region" description="Acidic residues" evidence="10">
    <location>
        <begin position="155"/>
        <end position="167"/>
    </location>
</feature>
<evidence type="ECO:0000256" key="2">
    <source>
        <dbReference type="ARBA" id="ARBA00017108"/>
    </source>
</evidence>
<dbReference type="GO" id="GO:0003677">
    <property type="term" value="F:DNA binding"/>
    <property type="evidence" value="ECO:0007669"/>
    <property type="project" value="UniProtKB-KW"/>
</dbReference>
<comment type="subcellular location">
    <subcellularLocation>
        <location evidence="1">Nucleus</location>
        <location evidence="1">Nucleolus</location>
    </subcellularLocation>
</comment>
<dbReference type="FunFam" id="3.30.70.330:FF:000278">
    <property type="entry name" value="Nucleolin"/>
    <property type="match status" value="1"/>
</dbReference>
<accession>A0AAV7L6J3</accession>
<feature type="region of interest" description="Disordered" evidence="10">
    <location>
        <begin position="1"/>
        <end position="260"/>
    </location>
</feature>
<evidence type="ECO:0000313" key="13">
    <source>
        <dbReference type="Proteomes" id="UP001066276"/>
    </source>
</evidence>
<dbReference type="CDD" id="cd12406">
    <property type="entry name" value="RRM4_NCL"/>
    <property type="match status" value="1"/>
</dbReference>
<feature type="compositionally biased region" description="Low complexity" evidence="10">
    <location>
        <begin position="54"/>
        <end position="91"/>
    </location>
</feature>
<protein>
    <recommendedName>
        <fullName evidence="2">Nucleolin</fullName>
    </recommendedName>
</protein>
<dbReference type="AlphaFoldDB" id="A0AAV7L6J3"/>
<gene>
    <name evidence="12" type="ORF">NDU88_000456</name>
</gene>
<keyword evidence="4" id="KW-0597">Phosphoprotein</keyword>
<keyword evidence="3" id="KW-0488">Methylation</keyword>
<dbReference type="InterPro" id="IPR000504">
    <property type="entry name" value="RRM_dom"/>
</dbReference>
<keyword evidence="6 9" id="KW-0694">RNA-binding</keyword>
<evidence type="ECO:0000256" key="3">
    <source>
        <dbReference type="ARBA" id="ARBA00022481"/>
    </source>
</evidence>
<evidence type="ECO:0000256" key="6">
    <source>
        <dbReference type="ARBA" id="ARBA00022884"/>
    </source>
</evidence>
<dbReference type="InterPro" id="IPR035979">
    <property type="entry name" value="RBD_domain_sf"/>
</dbReference>
<comment type="caution">
    <text evidence="12">The sequence shown here is derived from an EMBL/GenBank/DDBJ whole genome shotgun (WGS) entry which is preliminary data.</text>
</comment>
<keyword evidence="8" id="KW-0539">Nucleus</keyword>
<dbReference type="PANTHER" id="PTHR48025:SF1">
    <property type="entry name" value="RRM DOMAIN-CONTAINING PROTEIN"/>
    <property type="match status" value="1"/>
</dbReference>
<feature type="compositionally biased region" description="Basic residues" evidence="10">
    <location>
        <begin position="228"/>
        <end position="238"/>
    </location>
</feature>
<feature type="compositionally biased region" description="Basic and acidic residues" evidence="10">
    <location>
        <begin position="133"/>
        <end position="144"/>
    </location>
</feature>
<feature type="domain" description="RRM" evidence="11">
    <location>
        <begin position="433"/>
        <end position="507"/>
    </location>
</feature>
<dbReference type="SUPFAM" id="SSF54928">
    <property type="entry name" value="RNA-binding domain, RBD"/>
    <property type="match status" value="3"/>
</dbReference>
<dbReference type="GO" id="GO:0003729">
    <property type="term" value="F:mRNA binding"/>
    <property type="evidence" value="ECO:0007669"/>
    <property type="project" value="TreeGrafter"/>
</dbReference>
<dbReference type="CDD" id="cd12405">
    <property type="entry name" value="RRM3_NCL"/>
    <property type="match status" value="1"/>
</dbReference>
<organism evidence="12 13">
    <name type="scientific">Pleurodeles waltl</name>
    <name type="common">Iberian ribbed newt</name>
    <dbReference type="NCBI Taxonomy" id="8319"/>
    <lineage>
        <taxon>Eukaryota</taxon>
        <taxon>Metazoa</taxon>
        <taxon>Chordata</taxon>
        <taxon>Craniata</taxon>
        <taxon>Vertebrata</taxon>
        <taxon>Euteleostomi</taxon>
        <taxon>Amphibia</taxon>
        <taxon>Batrachia</taxon>
        <taxon>Caudata</taxon>
        <taxon>Salamandroidea</taxon>
        <taxon>Salamandridae</taxon>
        <taxon>Pleurodelinae</taxon>
        <taxon>Pleurodeles</taxon>
    </lineage>
</organism>
<evidence type="ECO:0000259" key="11">
    <source>
        <dbReference type="PROSITE" id="PS50102"/>
    </source>
</evidence>
<dbReference type="EMBL" id="JANPWB010000015">
    <property type="protein sequence ID" value="KAJ1087276.1"/>
    <property type="molecule type" value="Genomic_DNA"/>
</dbReference>
<dbReference type="InterPro" id="IPR034233">
    <property type="entry name" value="Nucleolin_RRM2"/>
</dbReference>
<dbReference type="InterPro" id="IPR034235">
    <property type="entry name" value="Nucleolin_RRM4"/>
</dbReference>
<proteinExistence type="predicted"/>
<feature type="domain" description="RRM" evidence="11">
    <location>
        <begin position="349"/>
        <end position="423"/>
    </location>
</feature>
<dbReference type="CDD" id="cd12404">
    <property type="entry name" value="RRM2_NCL"/>
    <property type="match status" value="1"/>
</dbReference>
<dbReference type="Proteomes" id="UP001066276">
    <property type="component" value="Chromosome 11"/>
</dbReference>
<feature type="compositionally biased region" description="Acidic residues" evidence="10">
    <location>
        <begin position="192"/>
        <end position="221"/>
    </location>
</feature>
<evidence type="ECO:0000256" key="1">
    <source>
        <dbReference type="ARBA" id="ARBA00004604"/>
    </source>
</evidence>
<keyword evidence="13" id="KW-1185">Reference proteome</keyword>
<evidence type="ECO:0000256" key="7">
    <source>
        <dbReference type="ARBA" id="ARBA00023125"/>
    </source>
</evidence>
<evidence type="ECO:0000256" key="8">
    <source>
        <dbReference type="ARBA" id="ARBA00023242"/>
    </source>
</evidence>
<dbReference type="GO" id="GO:0005730">
    <property type="term" value="C:nucleolus"/>
    <property type="evidence" value="ECO:0007669"/>
    <property type="project" value="UniProtKB-SubCell"/>
</dbReference>
<evidence type="ECO:0000256" key="10">
    <source>
        <dbReference type="SAM" id="MobiDB-lite"/>
    </source>
</evidence>
<keyword evidence="5" id="KW-0677">Repeat</keyword>
<feature type="compositionally biased region" description="Acidic residues" evidence="10">
    <location>
        <begin position="26"/>
        <end position="46"/>
    </location>
</feature>
<feature type="domain" description="RRM" evidence="11">
    <location>
        <begin position="519"/>
        <end position="594"/>
    </location>
</feature>
<name>A0AAV7L6J3_PLEWA</name>
<sequence length="648" mass="72407">MVKLAKGVQKQGKVKKAAPPPPKDVEDSEEEDSEEEEDDSEEEEEVPQQKKAITPAKASATPGKKAATPAKKAATPAKPVTTPGKKGAAAKNGKKAQKEESEDDDDDDDEEEDDEDESESEDEAPPPKKPTPKKPETPKAEKQSAKKKAAKKEDSDEEEDEESDEAMDTTPPPPKAKAAVPSKAKASAATAESDDDEEEEEDDDDDDDDEDDDEDDDDDEEKVVKESGKRKKELPKKKSAPEAKKQKTEQKTEGTETGFSLYLGNLNPEKDFDELKDAIRQFFAKKNLTVSDVRIGGSKKFGYVDFSTEADLEKAVNFNGKKILGLETKMERARTKEGNLESKKERSARTVFVKNLPYSTTTEDLQDIFKNAVDIRLPLGHDGSSRGIAYLEFKTEAEADKVIEEKQGTEVDGRSILLDYTGEKSAKRGSDSKTLLVNNLSYNATESSLQEVFEKAVSVRIPQNNQGRPKGFAFIEFSTAEEAKEALDSHNNTEIEGRSIRLEMQNSQGANARGGGQTKTLFVKGLSEDTTEESLKEAFDGAVGSRIATDRDTGASKGFGFVDFSTVEDAKAAKAAMEDGEIDGNKVTLDFAKPKGEGGRGWRWRRLWTRRRRRQRLWKGTGLWRRLRWPRWWRTRRRRKRRPRRIWW</sequence>
<feature type="compositionally biased region" description="Low complexity" evidence="10">
    <location>
        <begin position="1"/>
        <end position="11"/>
    </location>
</feature>
<keyword evidence="7" id="KW-0238">DNA-binding</keyword>
<evidence type="ECO:0000256" key="5">
    <source>
        <dbReference type="ARBA" id="ARBA00022737"/>
    </source>
</evidence>
<dbReference type="FunFam" id="3.30.70.330:FF:001072">
    <property type="entry name" value="Nucleolin"/>
    <property type="match status" value="1"/>
</dbReference>
<dbReference type="InterPro" id="IPR034234">
    <property type="entry name" value="Nucleolin_RRM3"/>
</dbReference>
<evidence type="ECO:0000313" key="12">
    <source>
        <dbReference type="EMBL" id="KAJ1087276.1"/>
    </source>
</evidence>
<evidence type="ECO:0000256" key="9">
    <source>
        <dbReference type="PROSITE-ProRule" id="PRU00176"/>
    </source>
</evidence>
<feature type="compositionally biased region" description="Acidic residues" evidence="10">
    <location>
        <begin position="100"/>
        <end position="124"/>
    </location>
</feature>
<evidence type="ECO:0000256" key="4">
    <source>
        <dbReference type="ARBA" id="ARBA00022553"/>
    </source>
</evidence>
<dbReference type="InterPro" id="IPR012677">
    <property type="entry name" value="Nucleotide-bd_a/b_plait_sf"/>
</dbReference>
<feature type="compositionally biased region" description="Low complexity" evidence="10">
    <location>
        <begin position="176"/>
        <end position="191"/>
    </location>
</feature>
<dbReference type="Gene3D" id="3.30.70.330">
    <property type="match status" value="4"/>
</dbReference>
<dbReference type="Pfam" id="PF00076">
    <property type="entry name" value="RRM_1"/>
    <property type="match status" value="4"/>
</dbReference>
<reference evidence="12" key="1">
    <citation type="journal article" date="2022" name="bioRxiv">
        <title>Sequencing and chromosome-scale assembly of the giantPleurodeles waltlgenome.</title>
        <authorList>
            <person name="Brown T."/>
            <person name="Elewa A."/>
            <person name="Iarovenko S."/>
            <person name="Subramanian E."/>
            <person name="Araus A.J."/>
            <person name="Petzold A."/>
            <person name="Susuki M."/>
            <person name="Suzuki K.-i.T."/>
            <person name="Hayashi T."/>
            <person name="Toyoda A."/>
            <person name="Oliveira C."/>
            <person name="Osipova E."/>
            <person name="Leigh N.D."/>
            <person name="Simon A."/>
            <person name="Yun M.H."/>
        </authorList>
    </citation>
    <scope>NUCLEOTIDE SEQUENCE</scope>
    <source>
        <strain evidence="12">20211129_DDA</strain>
        <tissue evidence="12">Liver</tissue>
    </source>
</reference>
<dbReference type="SMART" id="SM00360">
    <property type="entry name" value="RRM"/>
    <property type="match status" value="4"/>
</dbReference>